<proteinExistence type="predicted"/>
<dbReference type="EMBL" id="JABWUV010000019">
    <property type="protein sequence ID" value="KAF6286005.1"/>
    <property type="molecule type" value="Genomic_DNA"/>
</dbReference>
<comment type="caution">
    <text evidence="2">The sequence shown here is derived from an EMBL/GenBank/DDBJ whole genome shotgun (WGS) entry which is preliminary data.</text>
</comment>
<gene>
    <name evidence="2" type="ORF">mMyoMyo1_009555</name>
</gene>
<sequence>MLVNGLLACLHFIRTRHRPGPSCVLWVWVWRHAEAGRPVASSLPRASPPVQPASPPPGFLSPDPPGVCSDGRWLVSSPPSITVEAGRTGLSSPRGPQPRREGRLIGTCPTIGRGRQRSEGGEAGRGPRWHFAGSVGMRPCEPRPSLPLAGELGVPEASLGF</sequence>
<protein>
    <submittedName>
        <fullName evidence="2">Uncharacterized protein</fullName>
    </submittedName>
</protein>
<dbReference type="AlphaFoldDB" id="A0A7J7SCP8"/>
<accession>A0A7J7SCP8</accession>
<keyword evidence="3" id="KW-1185">Reference proteome</keyword>
<name>A0A7J7SCP8_MYOMY</name>
<feature type="compositionally biased region" description="Pro residues" evidence="1">
    <location>
        <begin position="46"/>
        <end position="65"/>
    </location>
</feature>
<reference evidence="2 3" key="1">
    <citation type="journal article" date="2020" name="Nature">
        <title>Six reference-quality genomes reveal evolution of bat adaptations.</title>
        <authorList>
            <person name="Jebb D."/>
            <person name="Huang Z."/>
            <person name="Pippel M."/>
            <person name="Hughes G.M."/>
            <person name="Lavrichenko K."/>
            <person name="Devanna P."/>
            <person name="Winkler S."/>
            <person name="Jermiin L.S."/>
            <person name="Skirmuntt E.C."/>
            <person name="Katzourakis A."/>
            <person name="Burkitt-Gray L."/>
            <person name="Ray D.A."/>
            <person name="Sullivan K.A.M."/>
            <person name="Roscito J.G."/>
            <person name="Kirilenko B.M."/>
            <person name="Davalos L.M."/>
            <person name="Corthals A.P."/>
            <person name="Power M.L."/>
            <person name="Jones G."/>
            <person name="Ransome R.D."/>
            <person name="Dechmann D.K.N."/>
            <person name="Locatelli A.G."/>
            <person name="Puechmaille S.J."/>
            <person name="Fedrigo O."/>
            <person name="Jarvis E.D."/>
            <person name="Hiller M."/>
            <person name="Vernes S.C."/>
            <person name="Myers E.W."/>
            <person name="Teeling E.C."/>
        </authorList>
    </citation>
    <scope>NUCLEOTIDE SEQUENCE [LARGE SCALE GENOMIC DNA]</scope>
    <source>
        <strain evidence="2">MMyoMyo1</strain>
        <tissue evidence="2">Flight muscle</tissue>
    </source>
</reference>
<organism evidence="2 3">
    <name type="scientific">Myotis myotis</name>
    <name type="common">Greater mouse-eared bat</name>
    <name type="synonym">Vespertilio myotis</name>
    <dbReference type="NCBI Taxonomy" id="51298"/>
    <lineage>
        <taxon>Eukaryota</taxon>
        <taxon>Metazoa</taxon>
        <taxon>Chordata</taxon>
        <taxon>Craniata</taxon>
        <taxon>Vertebrata</taxon>
        <taxon>Euteleostomi</taxon>
        <taxon>Mammalia</taxon>
        <taxon>Eutheria</taxon>
        <taxon>Laurasiatheria</taxon>
        <taxon>Chiroptera</taxon>
        <taxon>Yangochiroptera</taxon>
        <taxon>Vespertilionidae</taxon>
        <taxon>Myotis</taxon>
    </lineage>
</organism>
<feature type="region of interest" description="Disordered" evidence="1">
    <location>
        <begin position="79"/>
        <end position="128"/>
    </location>
</feature>
<dbReference type="Proteomes" id="UP000527355">
    <property type="component" value="Unassembled WGS sequence"/>
</dbReference>
<evidence type="ECO:0000313" key="2">
    <source>
        <dbReference type="EMBL" id="KAF6286005.1"/>
    </source>
</evidence>
<evidence type="ECO:0000313" key="3">
    <source>
        <dbReference type="Proteomes" id="UP000527355"/>
    </source>
</evidence>
<evidence type="ECO:0000256" key="1">
    <source>
        <dbReference type="SAM" id="MobiDB-lite"/>
    </source>
</evidence>
<feature type="region of interest" description="Disordered" evidence="1">
    <location>
        <begin position="40"/>
        <end position="65"/>
    </location>
</feature>